<dbReference type="HOGENOM" id="CLU_363233_0_0_5"/>
<dbReference type="EMBL" id="CP002447">
    <property type="protein sequence ID" value="ADV11986.1"/>
    <property type="molecule type" value="Genomic_DNA"/>
</dbReference>
<dbReference type="STRING" id="765698.Mesci_2855"/>
<dbReference type="AlphaFoldDB" id="E8TAV6"/>
<gene>
    <name evidence="1" type="ordered locus">Mesci_2855</name>
</gene>
<reference evidence="2" key="1">
    <citation type="submission" date="2011-01" db="EMBL/GenBank/DDBJ databases">
        <title>Complete sequence of chromosome of Mesorhizobium ciceri bv. biserrulae WSM1271.</title>
        <authorList>
            <person name="Lucas S."/>
            <person name="Copeland A."/>
            <person name="Lapidus A."/>
            <person name="Cheng J.-F."/>
            <person name="Goodwin L."/>
            <person name="Pitluck S."/>
            <person name="Teshima H."/>
            <person name="Detter J.C."/>
            <person name="Han C."/>
            <person name="Tapia R."/>
            <person name="Land M."/>
            <person name="Hauser L."/>
            <person name="Kyrpides N."/>
            <person name="Ivanova N."/>
            <person name="Nandasena K."/>
            <person name="Reeve W.G."/>
            <person name="Howieson J.G."/>
            <person name="O'Hara G."/>
            <person name="Tiwari R.P."/>
            <person name="Woyke T."/>
        </authorList>
    </citation>
    <scope>NUCLEOTIDE SEQUENCE [LARGE SCALE GENOMIC DNA]</scope>
    <source>
        <strain evidence="2">HAMBI 2942 / LMG 23838 / WSM1271</strain>
    </source>
</reference>
<sequence length="769" mass="85968">MNRDLPTPAAILEELADKVAANIDRLAPVAFDGAFREMIRYHKFLLALNASRTLDGAAVNYAEVIGDAWNAPHQDWIRQYRRLFERAAGRIPDDDHFIRALAYTPRRLLPAESDPELSASIVRGILSLIPMLMHRLEDWVTKRTSLDTPKGEAASQRLALAGSDAKAYANVLPELVGAWEGLLQQAPTMYRWPETAGEDSDAAWFAFRKSWPLMWQHLSSTAYCLAVAVWNEDEAGTALFREALVRWPAALDHRLEDRAEFRHRRLLFPNILDLGWKEASRVAEPLSHRNMPPPTPRQLFAAIVRGAHDDVVLLTATLLLFWTINDKQASDIGGRTALALLRREIDDTNGYRSGARELSLQSLLFDLLRPELAGERYSQGSYAGTLDSLVASLDNMTERRVVPGRVFAPSTLHDREGLLAAVLAIMVAAVPEKGDGGVGQRIAELAADESLLPGGDRSLRNILRELRQYQTSLAQNLSATKRGTELLAPGRDAKVLPKKLAEIIHAAEIQIEAKRLERLKERPVDTKTLERIRLAIESALLHEPPEVPFFSNVQVVGVPQKDGRTNDAAFGGIEKAHLIDPPMDSIGSSFGEIFVSRSRRLAGQYAWDNFTSRPRVIVDVIARAEEEAFWRAIAELVAQVGPEPVLVVSRNAEGRALRHLLYSREEDRPNLVIERRNGENRFNTYIATVEGVDVYGADFPAGEAWLFSGQALVRIDYQEVGDGLHVTVDFEPTEELKGTLRVRIRQRFEWAQTPIFELHAPDPEEDEGN</sequence>
<evidence type="ECO:0000313" key="2">
    <source>
        <dbReference type="Proteomes" id="UP000007471"/>
    </source>
</evidence>
<dbReference type="OrthoDB" id="7203514at2"/>
<accession>E8TAV6</accession>
<organism evidence="1 2">
    <name type="scientific">Mesorhizobium ciceri biovar biserrulae (strain HAMBI 2942 / LMG 23838 / WSM1271)</name>
    <dbReference type="NCBI Taxonomy" id="765698"/>
    <lineage>
        <taxon>Bacteria</taxon>
        <taxon>Pseudomonadati</taxon>
        <taxon>Pseudomonadota</taxon>
        <taxon>Alphaproteobacteria</taxon>
        <taxon>Hyphomicrobiales</taxon>
        <taxon>Phyllobacteriaceae</taxon>
        <taxon>Mesorhizobium</taxon>
    </lineage>
</organism>
<dbReference type="PATRIC" id="fig|765698.3.peg.3336"/>
<proteinExistence type="predicted"/>
<dbReference type="Proteomes" id="UP000007471">
    <property type="component" value="Chromosome"/>
</dbReference>
<dbReference type="RefSeq" id="WP_013530669.1">
    <property type="nucleotide sequence ID" value="NC_014923.1"/>
</dbReference>
<evidence type="ECO:0000313" key="1">
    <source>
        <dbReference type="EMBL" id="ADV11986.1"/>
    </source>
</evidence>
<name>E8TAV6_MESCW</name>
<dbReference type="KEGG" id="mci:Mesci_2855"/>
<protein>
    <submittedName>
        <fullName evidence="1">Uncharacterized protein</fullName>
    </submittedName>
</protein>